<dbReference type="GeneID" id="17258679"/>
<reference evidence="1" key="2">
    <citation type="submission" date="2024-10" db="UniProtKB">
        <authorList>
            <consortium name="EnsemblProtists"/>
        </authorList>
    </citation>
    <scope>IDENTIFICATION</scope>
</reference>
<evidence type="ECO:0000313" key="1">
    <source>
        <dbReference type="EnsemblProtists" id="EOD12528"/>
    </source>
</evidence>
<accession>A0A0D3IMP3</accession>
<proteinExistence type="predicted"/>
<name>A0A0D3IMP3_EMIH1</name>
<keyword evidence="2" id="KW-1185">Reference proteome</keyword>
<protein>
    <submittedName>
        <fullName evidence="1">Uncharacterized protein</fullName>
    </submittedName>
</protein>
<dbReference type="AlphaFoldDB" id="A0A0D3IMP3"/>
<dbReference type="HOGENOM" id="CLU_580672_0_0_1"/>
<dbReference type="RefSeq" id="XP_005764957.1">
    <property type="nucleotide sequence ID" value="XM_005764900.1"/>
</dbReference>
<dbReference type="EnsemblProtists" id="EOD12528">
    <property type="protein sequence ID" value="EOD12528"/>
    <property type="gene ID" value="EMIHUDRAFT_247406"/>
</dbReference>
<evidence type="ECO:0000313" key="2">
    <source>
        <dbReference type="Proteomes" id="UP000013827"/>
    </source>
</evidence>
<dbReference type="Proteomes" id="UP000013827">
    <property type="component" value="Unassembled WGS sequence"/>
</dbReference>
<dbReference type="PaxDb" id="2903-EOD12528"/>
<dbReference type="KEGG" id="ehx:EMIHUDRAFT_247406"/>
<sequence>MPERVGGVRRKVENPTYGATARKGTVSYINLVAGAPTNCESGYFWNAGGSAACEYALCPDGTRYNNVAENPTYGATARKGTVSYINLVAGAPTNCESGYFWGAGGSAACEYALCPDGTRYNNVAENPTYGATARKGTVSYINLVAGAPTNCESGYFWNAGGSAACEYALCPDGTRYNNVAENPTYGATARKGTVSYINLVAGAPTSCESGYFWGAGGSAACEYALCPDGTRYNNADFRGRNGAYYNFFSAPRLTVNVKTEDASFRLHGGKLIVHGSFLTEAHIVASSSNISAPARASFFAHSLNDENWGWNVINGTCKHRHFQFGRSGFKQCGDLRIEMAFSHATFNLGNWTITVRGNHVYSWISGPKHRVDVSFSARGDAATRSLPHGIIGQSFASAAPRYGLLDDYPKTGEFTTSAMGEGAIEGEATMYEMPSSHATDYAFSRFHKAEAVIDPDPLLALGASAATVQDV</sequence>
<organism evidence="1 2">
    <name type="scientific">Emiliania huxleyi (strain CCMP1516)</name>
    <dbReference type="NCBI Taxonomy" id="280463"/>
    <lineage>
        <taxon>Eukaryota</taxon>
        <taxon>Haptista</taxon>
        <taxon>Haptophyta</taxon>
        <taxon>Prymnesiophyceae</taxon>
        <taxon>Isochrysidales</taxon>
        <taxon>Noelaerhabdaceae</taxon>
        <taxon>Emiliania</taxon>
    </lineage>
</organism>
<reference evidence="2" key="1">
    <citation type="journal article" date="2013" name="Nature">
        <title>Pan genome of the phytoplankton Emiliania underpins its global distribution.</title>
        <authorList>
            <person name="Read B.A."/>
            <person name="Kegel J."/>
            <person name="Klute M.J."/>
            <person name="Kuo A."/>
            <person name="Lefebvre S.C."/>
            <person name="Maumus F."/>
            <person name="Mayer C."/>
            <person name="Miller J."/>
            <person name="Monier A."/>
            <person name="Salamov A."/>
            <person name="Young J."/>
            <person name="Aguilar M."/>
            <person name="Claverie J.M."/>
            <person name="Frickenhaus S."/>
            <person name="Gonzalez K."/>
            <person name="Herman E.K."/>
            <person name="Lin Y.C."/>
            <person name="Napier J."/>
            <person name="Ogata H."/>
            <person name="Sarno A.F."/>
            <person name="Shmutz J."/>
            <person name="Schroeder D."/>
            <person name="de Vargas C."/>
            <person name="Verret F."/>
            <person name="von Dassow P."/>
            <person name="Valentin K."/>
            <person name="Van de Peer Y."/>
            <person name="Wheeler G."/>
            <person name="Dacks J.B."/>
            <person name="Delwiche C.F."/>
            <person name="Dyhrman S.T."/>
            <person name="Glockner G."/>
            <person name="John U."/>
            <person name="Richards T."/>
            <person name="Worden A.Z."/>
            <person name="Zhang X."/>
            <person name="Grigoriev I.V."/>
            <person name="Allen A.E."/>
            <person name="Bidle K."/>
            <person name="Borodovsky M."/>
            <person name="Bowler C."/>
            <person name="Brownlee C."/>
            <person name="Cock J.M."/>
            <person name="Elias M."/>
            <person name="Gladyshev V.N."/>
            <person name="Groth M."/>
            <person name="Guda C."/>
            <person name="Hadaegh A."/>
            <person name="Iglesias-Rodriguez M.D."/>
            <person name="Jenkins J."/>
            <person name="Jones B.M."/>
            <person name="Lawson T."/>
            <person name="Leese F."/>
            <person name="Lindquist E."/>
            <person name="Lobanov A."/>
            <person name="Lomsadze A."/>
            <person name="Malik S.B."/>
            <person name="Marsh M.E."/>
            <person name="Mackinder L."/>
            <person name="Mock T."/>
            <person name="Mueller-Roeber B."/>
            <person name="Pagarete A."/>
            <person name="Parker M."/>
            <person name="Probert I."/>
            <person name="Quesneville H."/>
            <person name="Raines C."/>
            <person name="Rensing S.A."/>
            <person name="Riano-Pachon D.M."/>
            <person name="Richier S."/>
            <person name="Rokitta S."/>
            <person name="Shiraiwa Y."/>
            <person name="Soanes D.M."/>
            <person name="van der Giezen M."/>
            <person name="Wahlund T.M."/>
            <person name="Williams B."/>
            <person name="Wilson W."/>
            <person name="Wolfe G."/>
            <person name="Wurch L.L."/>
        </authorList>
    </citation>
    <scope>NUCLEOTIDE SEQUENCE</scope>
</reference>